<dbReference type="STRING" id="1691903.A9B99_11920"/>
<keyword evidence="3" id="KW-1185">Reference proteome</keyword>
<keyword evidence="1" id="KW-0732">Signal</keyword>
<reference evidence="3" key="1">
    <citation type="submission" date="2016-05" db="EMBL/GenBank/DDBJ databases">
        <authorList>
            <person name="Behera P."/>
            <person name="Vaishampayan P."/>
            <person name="Singh N."/>
            <person name="Raina V."/>
            <person name="Suar M."/>
            <person name="Pattnaik A."/>
            <person name="Rastogi G."/>
        </authorList>
    </citation>
    <scope>NUCLEOTIDE SEQUENCE [LARGE SCALE GENOMIC DNA]</scope>
    <source>
        <strain evidence="3">MP23</strain>
    </source>
</reference>
<feature type="chain" id="PRO_5008596656" description="FidL-like membrane protein" evidence="1">
    <location>
        <begin position="20"/>
        <end position="160"/>
    </location>
</feature>
<evidence type="ECO:0000313" key="3">
    <source>
        <dbReference type="Proteomes" id="UP000078225"/>
    </source>
</evidence>
<protein>
    <recommendedName>
        <fullName evidence="4">FidL-like membrane protein</fullName>
    </recommendedName>
</protein>
<feature type="signal peptide" evidence="1">
    <location>
        <begin position="1"/>
        <end position="19"/>
    </location>
</feature>
<accession>A0A1B7L1V8</accession>
<proteinExistence type="predicted"/>
<evidence type="ECO:0000256" key="1">
    <source>
        <dbReference type="SAM" id="SignalP"/>
    </source>
</evidence>
<organism evidence="2 3">
    <name type="scientific">Mangrovibacter phragmitis</name>
    <dbReference type="NCBI Taxonomy" id="1691903"/>
    <lineage>
        <taxon>Bacteria</taxon>
        <taxon>Pseudomonadati</taxon>
        <taxon>Pseudomonadota</taxon>
        <taxon>Gammaproteobacteria</taxon>
        <taxon>Enterobacterales</taxon>
        <taxon>Enterobacteriaceae</taxon>
        <taxon>Mangrovibacter</taxon>
    </lineage>
</organism>
<sequence length="160" mass="17584">MMVSRILAGVLVVAMCALAVVKITSTADPVQLNCEASLHYEDAASAVPLAYDGTITFHASGKKTGQFMLSGNVRYQNQLYSLSRMALFDYDNIELNQYRLKVTSMERMGHDDLPDDIFPLVFKRLSLGNSLVLYINPVNAQSLVIGNVVSPIALCMHQAK</sequence>
<dbReference type="Proteomes" id="UP000078225">
    <property type="component" value="Unassembled WGS sequence"/>
</dbReference>
<evidence type="ECO:0000313" key="2">
    <source>
        <dbReference type="EMBL" id="OAT76145.1"/>
    </source>
</evidence>
<dbReference type="EMBL" id="LYRP01000033">
    <property type="protein sequence ID" value="OAT76145.1"/>
    <property type="molecule type" value="Genomic_DNA"/>
</dbReference>
<evidence type="ECO:0008006" key="4">
    <source>
        <dbReference type="Google" id="ProtNLM"/>
    </source>
</evidence>
<dbReference type="AlphaFoldDB" id="A0A1B7L1V8"/>
<comment type="caution">
    <text evidence="2">The sequence shown here is derived from an EMBL/GenBank/DDBJ whole genome shotgun (WGS) entry which is preliminary data.</text>
</comment>
<dbReference type="RefSeq" id="WP_064599520.1">
    <property type="nucleotide sequence ID" value="NZ_CP134782.1"/>
</dbReference>
<name>A0A1B7L1V8_9ENTR</name>
<dbReference type="OrthoDB" id="6610641at2"/>
<gene>
    <name evidence="2" type="ORF">A9B99_11920</name>
</gene>